<evidence type="ECO:0000313" key="4">
    <source>
        <dbReference type="EMBL" id="WCT77059.1"/>
    </source>
</evidence>
<evidence type="ECO:0000313" key="5">
    <source>
        <dbReference type="Proteomes" id="UP001218231"/>
    </source>
</evidence>
<dbReference type="Pfam" id="PF05532">
    <property type="entry name" value="CsbD"/>
    <property type="match status" value="1"/>
</dbReference>
<dbReference type="InterPro" id="IPR036629">
    <property type="entry name" value="YjbJ_sf"/>
</dbReference>
<feature type="domain" description="CsbD-like" evidence="3">
    <location>
        <begin position="6"/>
        <end position="56"/>
    </location>
</feature>
<dbReference type="Proteomes" id="UP001218231">
    <property type="component" value="Chromosome"/>
</dbReference>
<organism evidence="4 5">
    <name type="scientific">Novosphingobium humi</name>
    <dbReference type="NCBI Taxonomy" id="2282397"/>
    <lineage>
        <taxon>Bacteria</taxon>
        <taxon>Pseudomonadati</taxon>
        <taxon>Pseudomonadota</taxon>
        <taxon>Alphaproteobacteria</taxon>
        <taxon>Sphingomonadales</taxon>
        <taxon>Sphingomonadaceae</taxon>
        <taxon>Novosphingobium</taxon>
    </lineage>
</organism>
<evidence type="ECO:0000256" key="1">
    <source>
        <dbReference type="ARBA" id="ARBA00009129"/>
    </source>
</evidence>
<sequence>MGSVSDRISGATNSLVGKAKEAIGKETGDPKLAAEGAAQDAKGKIQTAAGKAKAAIGE</sequence>
<dbReference type="SUPFAM" id="SSF69047">
    <property type="entry name" value="Hypothetical protein YjbJ"/>
    <property type="match status" value="1"/>
</dbReference>
<dbReference type="EMBL" id="CP117417">
    <property type="protein sequence ID" value="WCT77059.1"/>
    <property type="molecule type" value="Genomic_DNA"/>
</dbReference>
<keyword evidence="5" id="KW-1185">Reference proteome</keyword>
<reference evidence="4 5" key="1">
    <citation type="submission" date="2023-02" db="EMBL/GenBank/DDBJ databases">
        <title>Genome sequence of Novosphingobium humi KACC 19094.</title>
        <authorList>
            <person name="Kim S."/>
            <person name="Heo J."/>
            <person name="Kwon S.-W."/>
        </authorList>
    </citation>
    <scope>NUCLEOTIDE SEQUENCE [LARGE SCALE GENOMIC DNA]</scope>
    <source>
        <strain evidence="4 5">KACC 19094</strain>
    </source>
</reference>
<gene>
    <name evidence="4" type="ORF">PQ457_14200</name>
</gene>
<name>A0ABY7TV04_9SPHN</name>
<comment type="similarity">
    <text evidence="1">Belongs to the UPF0337 (CsbD) family.</text>
</comment>
<evidence type="ECO:0000256" key="2">
    <source>
        <dbReference type="SAM" id="MobiDB-lite"/>
    </source>
</evidence>
<dbReference type="InterPro" id="IPR008462">
    <property type="entry name" value="CsbD"/>
</dbReference>
<proteinExistence type="inferred from homology"/>
<feature type="region of interest" description="Disordered" evidence="2">
    <location>
        <begin position="1"/>
        <end position="44"/>
    </location>
</feature>
<protein>
    <submittedName>
        <fullName evidence="4">CsbD family protein</fullName>
    </submittedName>
</protein>
<evidence type="ECO:0000259" key="3">
    <source>
        <dbReference type="Pfam" id="PF05532"/>
    </source>
</evidence>
<feature type="compositionally biased region" description="Basic and acidic residues" evidence="2">
    <location>
        <begin position="18"/>
        <end position="29"/>
    </location>
</feature>
<accession>A0ABY7TV04</accession>
<dbReference type="RefSeq" id="WP_273617453.1">
    <property type="nucleotide sequence ID" value="NZ_CP103868.1"/>
</dbReference>
<dbReference type="Gene3D" id="1.10.1470.10">
    <property type="entry name" value="YjbJ"/>
    <property type="match status" value="1"/>
</dbReference>